<organism evidence="1 2">
    <name type="scientific">Desulfosporosinus acidiphilus (strain DSM 22704 / JCM 16185 / SJ4)</name>
    <dbReference type="NCBI Taxonomy" id="646529"/>
    <lineage>
        <taxon>Bacteria</taxon>
        <taxon>Bacillati</taxon>
        <taxon>Bacillota</taxon>
        <taxon>Clostridia</taxon>
        <taxon>Eubacteriales</taxon>
        <taxon>Desulfitobacteriaceae</taxon>
        <taxon>Desulfosporosinus</taxon>
    </lineage>
</organism>
<name>I4D661_DESAJ</name>
<evidence type="ECO:0000313" key="2">
    <source>
        <dbReference type="Proteomes" id="UP000002892"/>
    </source>
</evidence>
<dbReference type="HOGENOM" id="CLU_3381522_0_0_9"/>
<protein>
    <submittedName>
        <fullName evidence="1">Uncharacterized protein</fullName>
    </submittedName>
</protein>
<reference evidence="1 2" key="1">
    <citation type="journal article" date="2012" name="J. Bacteriol.">
        <title>Complete genome sequences of Desulfosporosinus orientis DSM765T, Desulfosporosinus youngiae DSM17734T, Desulfosporosinus meridiei DSM13257T, and Desulfosporosinus acidiphilus DSM22704T.</title>
        <authorList>
            <person name="Pester M."/>
            <person name="Brambilla E."/>
            <person name="Alazard D."/>
            <person name="Rattei T."/>
            <person name="Weinmaier T."/>
            <person name="Han J."/>
            <person name="Lucas S."/>
            <person name="Lapidus A."/>
            <person name="Cheng J.F."/>
            <person name="Goodwin L."/>
            <person name="Pitluck S."/>
            <person name="Peters L."/>
            <person name="Ovchinnikova G."/>
            <person name="Teshima H."/>
            <person name="Detter J.C."/>
            <person name="Han C.S."/>
            <person name="Tapia R."/>
            <person name="Land M.L."/>
            <person name="Hauser L."/>
            <person name="Kyrpides N.C."/>
            <person name="Ivanova N.N."/>
            <person name="Pagani I."/>
            <person name="Huntmann M."/>
            <person name="Wei C.L."/>
            <person name="Davenport K.W."/>
            <person name="Daligault H."/>
            <person name="Chain P.S."/>
            <person name="Chen A."/>
            <person name="Mavromatis K."/>
            <person name="Markowitz V."/>
            <person name="Szeto E."/>
            <person name="Mikhailova N."/>
            <person name="Pati A."/>
            <person name="Wagner M."/>
            <person name="Woyke T."/>
            <person name="Ollivier B."/>
            <person name="Klenk H.P."/>
            <person name="Spring S."/>
            <person name="Loy A."/>
        </authorList>
    </citation>
    <scope>NUCLEOTIDE SEQUENCE [LARGE SCALE GENOMIC DNA]</scope>
    <source>
        <strain evidence="2">DSM 22704 / JCM 16185 / SJ4</strain>
    </source>
</reference>
<gene>
    <name evidence="1" type="ordered locus">Desaci_2332</name>
</gene>
<dbReference type="KEGG" id="dai:Desaci_2332"/>
<dbReference type="Proteomes" id="UP000002892">
    <property type="component" value="Chromosome"/>
</dbReference>
<dbReference type="AlphaFoldDB" id="I4D661"/>
<proteinExistence type="predicted"/>
<keyword evidence="2" id="KW-1185">Reference proteome</keyword>
<sequence>MLTGIMAIMVMAASFGIILADRLAQRNGGSEHV</sequence>
<dbReference type="EMBL" id="CP003639">
    <property type="protein sequence ID" value="AFM41285.1"/>
    <property type="molecule type" value="Genomic_DNA"/>
</dbReference>
<evidence type="ECO:0000313" key="1">
    <source>
        <dbReference type="EMBL" id="AFM41285.1"/>
    </source>
</evidence>
<accession>I4D661</accession>